<dbReference type="InterPro" id="IPR001789">
    <property type="entry name" value="Sig_transdc_resp-reg_receiver"/>
</dbReference>
<evidence type="ECO:0000259" key="3">
    <source>
        <dbReference type="PROSITE" id="PS50110"/>
    </source>
</evidence>
<dbReference type="GO" id="GO:0000160">
    <property type="term" value="P:phosphorelay signal transduction system"/>
    <property type="evidence" value="ECO:0007669"/>
    <property type="project" value="InterPro"/>
</dbReference>
<gene>
    <name evidence="4" type="ORF">JCM19237_4316</name>
</gene>
<dbReference type="Proteomes" id="UP000029227">
    <property type="component" value="Unassembled WGS sequence"/>
</dbReference>
<dbReference type="PROSITE" id="PS50110">
    <property type="entry name" value="RESPONSE_REGULATORY"/>
    <property type="match status" value="1"/>
</dbReference>
<feature type="domain" description="Response regulatory" evidence="3">
    <location>
        <begin position="5"/>
        <end position="129"/>
    </location>
</feature>
<dbReference type="STRING" id="754436.JCM19237_4316"/>
<evidence type="ECO:0000256" key="2">
    <source>
        <dbReference type="PROSITE-ProRule" id="PRU00169"/>
    </source>
</evidence>
<dbReference type="Gene3D" id="3.40.50.2300">
    <property type="match status" value="1"/>
</dbReference>
<dbReference type="InterPro" id="IPR011006">
    <property type="entry name" value="CheY-like_superfamily"/>
</dbReference>
<keyword evidence="1 2" id="KW-0597">Phosphoprotein</keyword>
<dbReference type="EMBL" id="BBMN01000005">
    <property type="protein sequence ID" value="GAL04950.1"/>
    <property type="molecule type" value="Genomic_DNA"/>
</dbReference>
<organism evidence="4 5">
    <name type="scientific">Photobacterium aphoticum</name>
    <dbReference type="NCBI Taxonomy" id="754436"/>
    <lineage>
        <taxon>Bacteria</taxon>
        <taxon>Pseudomonadati</taxon>
        <taxon>Pseudomonadota</taxon>
        <taxon>Gammaproteobacteria</taxon>
        <taxon>Vibrionales</taxon>
        <taxon>Vibrionaceae</taxon>
        <taxon>Photobacterium</taxon>
    </lineage>
</organism>
<sequence length="157" mass="17855">MDKLNIICVDDQREVLSAVLKDLSPLNDFFHVEDCESADEALELMDELDAEGEFVALVISDHVMPGKTGVELLTEISQDPRFANTKKVLLTGQATHQDTIAAINRARIESYFEKPWRADTLLMTARSLITEYVFDMGLDYQPWMDILDNSVVFRRLS</sequence>
<dbReference type="SUPFAM" id="SSF52172">
    <property type="entry name" value="CheY-like"/>
    <property type="match status" value="1"/>
</dbReference>
<dbReference type="PANTHER" id="PTHR44591">
    <property type="entry name" value="STRESS RESPONSE REGULATOR PROTEIN 1"/>
    <property type="match status" value="1"/>
</dbReference>
<dbReference type="InterPro" id="IPR050595">
    <property type="entry name" value="Bact_response_regulator"/>
</dbReference>
<name>A0A090QP63_9GAMM</name>
<evidence type="ECO:0000313" key="5">
    <source>
        <dbReference type="Proteomes" id="UP000029227"/>
    </source>
</evidence>
<reference evidence="4 5" key="1">
    <citation type="journal article" date="2014" name="Genome Announc.">
        <title>Draft Genome Sequences of Two Vibrionaceae Species, Vibrio ponticus C121 and Photobacterium aphoticum C119, Isolated as Coral Reef Microbiota.</title>
        <authorList>
            <person name="Al-saari N."/>
            <person name="Meirelles P.M."/>
            <person name="Mino S."/>
            <person name="Suda W."/>
            <person name="Oshima K."/>
            <person name="Hattori M."/>
            <person name="Ohkuma M."/>
            <person name="Thompson F.L."/>
            <person name="Gomez-Gil B."/>
            <person name="Sawabe T."/>
            <person name="Sawabe T."/>
        </authorList>
    </citation>
    <scope>NUCLEOTIDE SEQUENCE [LARGE SCALE GENOMIC DNA]</scope>
    <source>
        <strain evidence="4 5">JCM 19237</strain>
    </source>
</reference>
<dbReference type="Pfam" id="PF00072">
    <property type="entry name" value="Response_reg"/>
    <property type="match status" value="1"/>
</dbReference>
<proteinExistence type="predicted"/>
<dbReference type="eggNOG" id="COG0784">
    <property type="taxonomic scope" value="Bacteria"/>
</dbReference>
<feature type="modified residue" description="4-aspartylphosphate" evidence="2">
    <location>
        <position position="61"/>
    </location>
</feature>
<evidence type="ECO:0000313" key="4">
    <source>
        <dbReference type="EMBL" id="GAL04950.1"/>
    </source>
</evidence>
<dbReference type="AlphaFoldDB" id="A0A090QP63"/>
<dbReference type="SMART" id="SM00448">
    <property type="entry name" value="REC"/>
    <property type="match status" value="1"/>
</dbReference>
<dbReference type="PANTHER" id="PTHR44591:SF3">
    <property type="entry name" value="RESPONSE REGULATORY DOMAIN-CONTAINING PROTEIN"/>
    <property type="match status" value="1"/>
</dbReference>
<evidence type="ECO:0000256" key="1">
    <source>
        <dbReference type="ARBA" id="ARBA00022553"/>
    </source>
</evidence>
<protein>
    <submittedName>
        <fullName evidence="4">Putative chemotaxis protein CheY</fullName>
    </submittedName>
</protein>
<comment type="caution">
    <text evidence="4">The sequence shown here is derived from an EMBL/GenBank/DDBJ whole genome shotgun (WGS) entry which is preliminary data.</text>
</comment>
<accession>A0A090QP63</accession>